<dbReference type="NCBIfam" id="TIGR00254">
    <property type="entry name" value="GGDEF"/>
    <property type="match status" value="1"/>
</dbReference>
<dbReference type="CDD" id="cd01949">
    <property type="entry name" value="GGDEF"/>
    <property type="match status" value="1"/>
</dbReference>
<dbReference type="InterPro" id="IPR050469">
    <property type="entry name" value="Diguanylate_Cyclase"/>
</dbReference>
<dbReference type="AlphaFoldDB" id="K1JQ97"/>
<evidence type="ECO:0000313" key="4">
    <source>
        <dbReference type="EMBL" id="EKB29937.1"/>
    </source>
</evidence>
<dbReference type="InterPro" id="IPR000160">
    <property type="entry name" value="GGDEF_dom"/>
</dbReference>
<dbReference type="GO" id="GO:0052621">
    <property type="term" value="F:diguanylate cyclase activity"/>
    <property type="evidence" value="ECO:0007669"/>
    <property type="project" value="UniProtKB-EC"/>
</dbReference>
<protein>
    <recommendedName>
        <fullName evidence="1">diguanylate cyclase</fullName>
        <ecNumber evidence="1">2.7.7.65</ecNumber>
    </recommendedName>
</protein>
<sequence length="519" mass="58582">MIQWLVSRRYYLLTSFTLLLGALVLVVTLTLAMASYLRSIDKTVTGYGHMLSSLEAALIHELVLANQRQIAVLEASLDKAAIARGEPADNPLWAIAHQIKRDSHYIYFYHPQTDRLSSYPAWQQPVEYRAVSRPWYRALSMPGADLVWLGPYPAFDTQKPILTLIKRVKGLDDQLLGLLMVDMSFNTIEQALQRAMGSNRAAIYISAREDGKLVVGSNMGLYQPSAAEPGGADKGLAVIWHGSHLRRELEDIDWDLNIYLPPRLFHDDLEEALLMVALPLLLLFAIWFCSINFLVRVFNQEQALVAGSLTGIVRDPTQARRPGRLKTWFVHDSLSEIDQVRASFLQGQDALLHDPLTGIMNRRAFTQRRAELEERATPHWLLLFDVDHFKRINDSWGHAVGDGVLCRVAELLVTELGSGGVFRIGGDEFAALLPWPRSELEAGLTRLLTRVRNQRWREFHEAVTLSVGGAHCPEDGALLFERADECLYRSKRLGRDGWSLTQWPRPDGDADRSCHMDNG</sequence>
<evidence type="ECO:0000313" key="5">
    <source>
        <dbReference type="Proteomes" id="UP000005149"/>
    </source>
</evidence>
<evidence type="ECO:0000259" key="3">
    <source>
        <dbReference type="PROSITE" id="PS50887"/>
    </source>
</evidence>
<dbReference type="GO" id="GO:1902201">
    <property type="term" value="P:negative regulation of bacterial-type flagellum-dependent cell motility"/>
    <property type="evidence" value="ECO:0007669"/>
    <property type="project" value="TreeGrafter"/>
</dbReference>
<dbReference type="SUPFAM" id="SSF55073">
    <property type="entry name" value="Nucleotide cyclase"/>
    <property type="match status" value="1"/>
</dbReference>
<dbReference type="GO" id="GO:0005886">
    <property type="term" value="C:plasma membrane"/>
    <property type="evidence" value="ECO:0007669"/>
    <property type="project" value="TreeGrafter"/>
</dbReference>
<dbReference type="GO" id="GO:0043709">
    <property type="term" value="P:cell adhesion involved in single-species biofilm formation"/>
    <property type="evidence" value="ECO:0007669"/>
    <property type="project" value="TreeGrafter"/>
</dbReference>
<dbReference type="Pfam" id="PF00990">
    <property type="entry name" value="GGDEF"/>
    <property type="match status" value="1"/>
</dbReference>
<keyword evidence="2" id="KW-0472">Membrane</keyword>
<feature type="domain" description="GGDEF" evidence="3">
    <location>
        <begin position="377"/>
        <end position="503"/>
    </location>
</feature>
<evidence type="ECO:0000256" key="2">
    <source>
        <dbReference type="SAM" id="Phobius"/>
    </source>
</evidence>
<comment type="caution">
    <text evidence="4">The sequence shown here is derived from an EMBL/GenBank/DDBJ whole genome shotgun (WGS) entry which is preliminary data.</text>
</comment>
<dbReference type="Proteomes" id="UP000005149">
    <property type="component" value="Unassembled WGS sequence"/>
</dbReference>
<organism evidence="4 5">
    <name type="scientific">Aeromonas dhakensis</name>
    <dbReference type="NCBI Taxonomy" id="196024"/>
    <lineage>
        <taxon>Bacteria</taxon>
        <taxon>Pseudomonadati</taxon>
        <taxon>Pseudomonadota</taxon>
        <taxon>Gammaproteobacteria</taxon>
        <taxon>Aeromonadales</taxon>
        <taxon>Aeromonadaceae</taxon>
        <taxon>Aeromonas</taxon>
    </lineage>
</organism>
<dbReference type="PATRIC" id="fig|1073377.4.peg.237"/>
<keyword evidence="2" id="KW-1133">Transmembrane helix</keyword>
<dbReference type="Gene3D" id="3.30.70.270">
    <property type="match status" value="1"/>
</dbReference>
<evidence type="ECO:0000256" key="1">
    <source>
        <dbReference type="ARBA" id="ARBA00012528"/>
    </source>
</evidence>
<dbReference type="SMART" id="SM00267">
    <property type="entry name" value="GGDEF"/>
    <property type="match status" value="1"/>
</dbReference>
<reference evidence="4 5" key="1">
    <citation type="submission" date="2012-06" db="EMBL/GenBank/DDBJ databases">
        <title>The Genome Sequence of Aeromonas hydrophila SSU.</title>
        <authorList>
            <consortium name="The Broad Institute Genome Sequencing Platform"/>
            <person name="Earl A."/>
            <person name="Ward D."/>
            <person name="Feldgarden M."/>
            <person name="Gevers D."/>
            <person name="Chopra A."/>
            <person name="Walker B."/>
            <person name="Young S.K."/>
            <person name="Zeng Q."/>
            <person name="Gargeya S."/>
            <person name="Fitzgerald M."/>
            <person name="Haas B."/>
            <person name="Abouelleil A."/>
            <person name="Alvarado L."/>
            <person name="Arachchi H.M."/>
            <person name="Berlin A.M."/>
            <person name="Chapman S.B."/>
            <person name="Goldberg J."/>
            <person name="Griggs A."/>
            <person name="Gujja S."/>
            <person name="Hansen M."/>
            <person name="Howarth C."/>
            <person name="Imamovic A."/>
            <person name="Larimer J."/>
            <person name="McCowan C."/>
            <person name="Montmayeur A."/>
            <person name="Murphy C."/>
            <person name="Neiman D."/>
            <person name="Pearson M."/>
            <person name="Priest M."/>
            <person name="Roberts A."/>
            <person name="Saif S."/>
            <person name="Shea T."/>
            <person name="Sisk P."/>
            <person name="Sykes S."/>
            <person name="Wortman J."/>
            <person name="Nusbaum C."/>
            <person name="Birren B."/>
        </authorList>
    </citation>
    <scope>NUCLEOTIDE SEQUENCE [LARGE SCALE GENOMIC DNA]</scope>
    <source>
        <strain evidence="4 5">SSU</strain>
    </source>
</reference>
<dbReference type="InterPro" id="IPR029787">
    <property type="entry name" value="Nucleotide_cyclase"/>
</dbReference>
<dbReference type="PANTHER" id="PTHR45138:SF24">
    <property type="entry name" value="DIGUANYLATE CYCLASE DGCC-RELATED"/>
    <property type="match status" value="1"/>
</dbReference>
<name>K1JQ97_9GAMM</name>
<keyword evidence="5" id="KW-1185">Reference proteome</keyword>
<feature type="transmembrane region" description="Helical" evidence="2">
    <location>
        <begin position="272"/>
        <end position="295"/>
    </location>
</feature>
<accession>K1JQ97</accession>
<dbReference type="RefSeq" id="WP_005298285.1">
    <property type="nucleotide sequence ID" value="NZ_JH815591.1"/>
</dbReference>
<dbReference type="PROSITE" id="PS50887">
    <property type="entry name" value="GGDEF"/>
    <property type="match status" value="1"/>
</dbReference>
<gene>
    <name evidence="4" type="ORF">HMPREF1171_00228</name>
</gene>
<dbReference type="InterPro" id="IPR043128">
    <property type="entry name" value="Rev_trsase/Diguanyl_cyclase"/>
</dbReference>
<dbReference type="EC" id="2.7.7.65" evidence="1"/>
<keyword evidence="2" id="KW-0812">Transmembrane</keyword>
<proteinExistence type="predicted"/>
<dbReference type="EMBL" id="AGWR01000003">
    <property type="protein sequence ID" value="EKB29937.1"/>
    <property type="molecule type" value="Genomic_DNA"/>
</dbReference>
<dbReference type="HOGENOM" id="CLU_041123_0_0_6"/>
<dbReference type="Gene3D" id="3.30.450.20">
    <property type="entry name" value="PAS domain"/>
    <property type="match status" value="2"/>
</dbReference>
<dbReference type="PANTHER" id="PTHR45138">
    <property type="entry name" value="REGULATORY COMPONENTS OF SENSORY TRANSDUCTION SYSTEM"/>
    <property type="match status" value="1"/>
</dbReference>